<proteinExistence type="predicted"/>
<keyword evidence="4" id="KW-1185">Reference proteome</keyword>
<keyword evidence="1" id="KW-0732">Signal</keyword>
<dbReference type="SUPFAM" id="SSF69318">
    <property type="entry name" value="Integrin alpha N-terminal domain"/>
    <property type="match status" value="3"/>
</dbReference>
<comment type="caution">
    <text evidence="3">The sequence shown here is derived from an EMBL/GenBank/DDBJ whole genome shotgun (WGS) entry which is preliminary data.</text>
</comment>
<protein>
    <submittedName>
        <fullName evidence="3">VCBS repeat-containing protein</fullName>
    </submittedName>
</protein>
<evidence type="ECO:0000313" key="4">
    <source>
        <dbReference type="Proteomes" id="UP001500954"/>
    </source>
</evidence>
<dbReference type="InterPro" id="IPR013517">
    <property type="entry name" value="FG-GAP"/>
</dbReference>
<reference evidence="4" key="1">
    <citation type="journal article" date="2019" name="Int. J. Syst. Evol. Microbiol.">
        <title>The Global Catalogue of Microorganisms (GCM) 10K type strain sequencing project: providing services to taxonomists for standard genome sequencing and annotation.</title>
        <authorList>
            <consortium name="The Broad Institute Genomics Platform"/>
            <consortium name="The Broad Institute Genome Sequencing Center for Infectious Disease"/>
            <person name="Wu L."/>
            <person name="Ma J."/>
        </authorList>
    </citation>
    <scope>NUCLEOTIDE SEQUENCE [LARGE SCALE GENOMIC DNA]</scope>
    <source>
        <strain evidence="4">JCM 17111</strain>
    </source>
</reference>
<organism evidence="3 4">
    <name type="scientific">Snuella lapsa</name>
    <dbReference type="NCBI Taxonomy" id="870481"/>
    <lineage>
        <taxon>Bacteria</taxon>
        <taxon>Pseudomonadati</taxon>
        <taxon>Bacteroidota</taxon>
        <taxon>Flavobacteriia</taxon>
        <taxon>Flavobacteriales</taxon>
        <taxon>Flavobacteriaceae</taxon>
        <taxon>Snuella</taxon>
    </lineage>
</organism>
<evidence type="ECO:0000256" key="1">
    <source>
        <dbReference type="ARBA" id="ARBA00022729"/>
    </source>
</evidence>
<accession>A0ABP6Y150</accession>
<dbReference type="Pfam" id="PF07593">
    <property type="entry name" value="UnbV_ASPIC"/>
    <property type="match status" value="1"/>
</dbReference>
<dbReference type="EMBL" id="BAABCY010000065">
    <property type="protein sequence ID" value="GAA3573750.1"/>
    <property type="molecule type" value="Genomic_DNA"/>
</dbReference>
<evidence type="ECO:0000313" key="3">
    <source>
        <dbReference type="EMBL" id="GAA3573750.1"/>
    </source>
</evidence>
<dbReference type="PANTHER" id="PTHR16026:SF0">
    <property type="entry name" value="CARTILAGE ACIDIC PROTEIN 1"/>
    <property type="match status" value="1"/>
</dbReference>
<name>A0ABP6Y150_9FLAO</name>
<dbReference type="Pfam" id="PF13517">
    <property type="entry name" value="FG-GAP_3"/>
    <property type="match status" value="5"/>
</dbReference>
<dbReference type="InterPro" id="IPR011519">
    <property type="entry name" value="UnbV_ASPIC"/>
</dbReference>
<dbReference type="Gene3D" id="2.130.10.130">
    <property type="entry name" value="Integrin alpha, N-terminal"/>
    <property type="match status" value="3"/>
</dbReference>
<feature type="domain" description="ASPIC/UnbV" evidence="2">
    <location>
        <begin position="527"/>
        <end position="594"/>
    </location>
</feature>
<dbReference type="PANTHER" id="PTHR16026">
    <property type="entry name" value="CARTILAGE ACIDIC PROTEIN 1"/>
    <property type="match status" value="1"/>
</dbReference>
<dbReference type="Proteomes" id="UP001500954">
    <property type="component" value="Unassembled WGS sequence"/>
</dbReference>
<dbReference type="RefSeq" id="WP_345006368.1">
    <property type="nucleotide sequence ID" value="NZ_BAABCY010000065.1"/>
</dbReference>
<gene>
    <name evidence="3" type="ORF">GCM10022395_23720</name>
</gene>
<dbReference type="InterPro" id="IPR027039">
    <property type="entry name" value="Crtac1"/>
</dbReference>
<dbReference type="InterPro" id="IPR028994">
    <property type="entry name" value="Integrin_alpha_N"/>
</dbReference>
<evidence type="ECO:0000259" key="2">
    <source>
        <dbReference type="Pfam" id="PF07593"/>
    </source>
</evidence>
<sequence>MYKYALMGLMVCVFSCKRTADDLKADKLFTKISSDISGVTFENKILESDQLHYYKYQYIYIGGGVAAADFNNDGLEDLFFTSNIYHNKLFLNKGNFQFEDITIKAGIEKRPGFDVGTSVVDINNDGFLDIYINRAGWYNGDQKLANMLYVNNGDLTFTEQAQAYGLADTNRSIASTFFDYDKDGDLDVYITNAPNDFGITGKVIDLEKIHSSNEIAAYKSSDKLYRNDNGRFTDVTEAAGILPDLGFGLHVQVGDLNGDGWDDLYVSNDFIMPDFAYVNNGDGTFSEGRNDLFKHMSYYSMGADMADVNNDGLTDLYVLDMSPEDYVRSKTTMAMMSVDRFYEMTESDYHYQYMHNVMQVNNGNGTFSEVANMSGLAKTDWSWSTLIADFDLDGLNDIYVTNGVYRDVVDRDANIEINKYISTNKDRLTEKDFYDFTQKLPQQRLTNYLFRNMGNLKFDDVTKDWGDEEPTFSNGAVYVDLDNDGDLDIVTNNLDEHATILKNNAREISSNNFLQLIFNGSEANKYGVGATVKVYLKNDDVLVRQLVNGRGYLSSVSNKLHFGLGQTSIIPKIEIIWSDGRSQMLRNVASNQLLQVDYADSVNKVELASSNRSLKLFEEKKIDLAHVDPAFNDFKKQILLPHKLSQTGPCVAVKDLNKDGLDDFFIGGGHNQPAQMQMGNKDGGFTAVTIKDFIVDKSFEDVSATFFDADNDGDDDLYVVSGSYEFDEDSPLLQDRLYINNGKHDFKRSKSILPEIKTSGSVVVTSDFDKDGDIDVFVGGRVIPGRYPYAPMSYLLVNEKGRFVNKTKEQAPELEHIGMVTSAQWNDIDTDGDLDLIVTGEWMGIEVFVNNEGRLSKSHVYKNLAATTGWWNTLLVEDIDGDGDKDIVAGNLGLNYKFHASKEKPFHVYTKDFDGNGTEDIMLAKYYNDKQVPVRGKGCTAQQMPYLKERITSYNEFANRDIAGIIGDGFSESLHYEVVEFQSGIFLNEGNGGFVFSAFPIEAQTAPINSIVYNDFDGDAIKDLLMAGNNYQSEVETTRADAGTGIFLKGFSIGRFKYISNRTTGFFADKDVRGMAELKSAKGNKILVVNNNDFHQIFEISKD</sequence>